<evidence type="ECO:0000313" key="1">
    <source>
        <dbReference type="EMBL" id="MCR2802594.1"/>
    </source>
</evidence>
<protein>
    <submittedName>
        <fullName evidence="1">Uncharacterized protein</fullName>
    </submittedName>
</protein>
<name>A0A9X2S6T6_9BACL</name>
<keyword evidence="2" id="KW-1185">Reference proteome</keyword>
<gene>
    <name evidence="1" type="ORF">NQZ67_01745</name>
</gene>
<reference evidence="1" key="1">
    <citation type="submission" date="2022-08" db="EMBL/GenBank/DDBJ databases">
        <title>The genomic sequence of strain Paenibacillus sp. SCIV0701.</title>
        <authorList>
            <person name="Zhao H."/>
        </authorList>
    </citation>
    <scope>NUCLEOTIDE SEQUENCE</scope>
    <source>
        <strain evidence="1">SCIV0701</strain>
    </source>
</reference>
<proteinExistence type="predicted"/>
<dbReference type="RefSeq" id="WP_257442160.1">
    <property type="nucleotide sequence ID" value="NZ_JANIPJ010000001.1"/>
</dbReference>
<accession>A0A9X2S6T6</accession>
<organism evidence="1 2">
    <name type="scientific">Paenibacillus soyae</name>
    <dbReference type="NCBI Taxonomy" id="2969249"/>
    <lineage>
        <taxon>Bacteria</taxon>
        <taxon>Bacillati</taxon>
        <taxon>Bacillota</taxon>
        <taxon>Bacilli</taxon>
        <taxon>Bacillales</taxon>
        <taxon>Paenibacillaceae</taxon>
        <taxon>Paenibacillus</taxon>
    </lineage>
</organism>
<dbReference type="Proteomes" id="UP001141950">
    <property type="component" value="Unassembled WGS sequence"/>
</dbReference>
<comment type="caution">
    <text evidence="1">The sequence shown here is derived from an EMBL/GenBank/DDBJ whole genome shotgun (WGS) entry which is preliminary data.</text>
</comment>
<evidence type="ECO:0000313" key="2">
    <source>
        <dbReference type="Proteomes" id="UP001141950"/>
    </source>
</evidence>
<dbReference type="EMBL" id="JANIPJ010000001">
    <property type="protein sequence ID" value="MCR2802594.1"/>
    <property type="molecule type" value="Genomic_DNA"/>
</dbReference>
<sequence length="113" mass="12552">MEPLEARVRGIVNRRGEACAEVEVQTNDPASPVVLAYYSRGGAEPELKEVLLNDADTELDWFDNNMHQAFTDLTSIVSQESGSGNGPEKWKRFGDQVLAMARDDIRNRLSEGV</sequence>
<dbReference type="AlphaFoldDB" id="A0A9X2S6T6"/>